<evidence type="ECO:0000313" key="2">
    <source>
        <dbReference type="Proteomes" id="UP001642406"/>
    </source>
</evidence>
<keyword evidence="1" id="KW-0378">Hydrolase</keyword>
<organism evidence="1 2">
    <name type="scientific">Sporothrix bragantina</name>
    <dbReference type="NCBI Taxonomy" id="671064"/>
    <lineage>
        <taxon>Eukaryota</taxon>
        <taxon>Fungi</taxon>
        <taxon>Dikarya</taxon>
        <taxon>Ascomycota</taxon>
        <taxon>Pezizomycotina</taxon>
        <taxon>Sordariomycetes</taxon>
        <taxon>Sordariomycetidae</taxon>
        <taxon>Ophiostomatales</taxon>
        <taxon>Ophiostomataceae</taxon>
        <taxon>Sporothrix</taxon>
    </lineage>
</organism>
<dbReference type="EC" id="3.6.1.5" evidence="1"/>
<reference evidence="1 2" key="1">
    <citation type="submission" date="2024-01" db="EMBL/GenBank/DDBJ databases">
        <authorList>
            <person name="Allen C."/>
            <person name="Tagirdzhanova G."/>
        </authorList>
    </citation>
    <scope>NUCLEOTIDE SEQUENCE [LARGE SCALE GENOMIC DNA]</scope>
</reference>
<gene>
    <name evidence="1" type="primary">YND1_2</name>
    <name evidence="1" type="ORF">SBRCBS47491_004365</name>
</gene>
<dbReference type="GO" id="GO:0004050">
    <property type="term" value="F:apyrase activity"/>
    <property type="evidence" value="ECO:0007669"/>
    <property type="project" value="UniProtKB-EC"/>
</dbReference>
<dbReference type="EMBL" id="CAWUHC010000033">
    <property type="protein sequence ID" value="CAK7220963.1"/>
    <property type="molecule type" value="Genomic_DNA"/>
</dbReference>
<accession>A0ABP0BMV2</accession>
<sequence length="289" mass="31960">MSSAESNDEKPVLPLIIAECITESPDSSRSSSRCSSPTPTLLRGISFPLAGSDRSACTSPTPSIMSMTESEWLDDIRTRSFNLYRLARRKPITMVKPRLHRVPLEVDDDDDDDVVKSLATVDEDSDEDFDEVLDGDGLLKVSENDEAAAATRVSMLFQRLSMSISAHEKPKLAEEEEEPKPIDWNAPGQLEEFLERCVEGWEIQNQYLVQQKRMLRAMEKLCKRINAAEDENALLAWYANHLKGGSTAPITADTATLILQEAQAAVVNIASASMEAPKPLTESTESTES</sequence>
<protein>
    <submittedName>
        <fullName evidence="1">Golgi apyrase</fullName>
        <ecNumber evidence="1">3.6.1.5</ecNumber>
    </submittedName>
</protein>
<name>A0ABP0BMV2_9PEZI</name>
<comment type="caution">
    <text evidence="1">The sequence shown here is derived from an EMBL/GenBank/DDBJ whole genome shotgun (WGS) entry which is preliminary data.</text>
</comment>
<keyword evidence="2" id="KW-1185">Reference proteome</keyword>
<evidence type="ECO:0000313" key="1">
    <source>
        <dbReference type="EMBL" id="CAK7220963.1"/>
    </source>
</evidence>
<proteinExistence type="predicted"/>
<dbReference type="Proteomes" id="UP001642406">
    <property type="component" value="Unassembled WGS sequence"/>
</dbReference>